<dbReference type="InterPro" id="IPR010496">
    <property type="entry name" value="AL/BT2_dom"/>
</dbReference>
<organism evidence="3 4">
    <name type="scientific">Pontibacter saemangeumensis</name>
    <dbReference type="NCBI Taxonomy" id="1084525"/>
    <lineage>
        <taxon>Bacteria</taxon>
        <taxon>Pseudomonadati</taxon>
        <taxon>Bacteroidota</taxon>
        <taxon>Cytophagia</taxon>
        <taxon>Cytophagales</taxon>
        <taxon>Hymenobacteraceae</taxon>
        <taxon>Pontibacter</taxon>
    </lineage>
</organism>
<name>A0ABP8M1T4_9BACT</name>
<dbReference type="Pfam" id="PF06439">
    <property type="entry name" value="3keto-disac_hyd"/>
    <property type="match status" value="1"/>
</dbReference>
<feature type="chain" id="PRO_5045156962" evidence="1">
    <location>
        <begin position="19"/>
        <end position="218"/>
    </location>
</feature>
<evidence type="ECO:0000259" key="2">
    <source>
        <dbReference type="Pfam" id="PF06439"/>
    </source>
</evidence>
<proteinExistence type="predicted"/>
<dbReference type="EMBL" id="BAABHC010000029">
    <property type="protein sequence ID" value="GAA4442829.1"/>
    <property type="molecule type" value="Genomic_DNA"/>
</dbReference>
<sequence length="218" mass="24536">MRILLLLFVLFASCISSAVGQSYGKVIQLFDGKTFRGWEGDTVHTWRIQDGALVGGSLTETVPHNEFISTTENYTNYVLKLKFKLTGNEGFINGGVQFHSQRITDPPYEMTGYQADIGEGYWGSLYDESRRNKLLAVADSAQVRRLLRPGEWNDYEIRSEGRRIRILLNGEQTVDYTEEDVAIPQSGHIALQIHGGGKAKVFYSDIVLEELPAKGRKE</sequence>
<reference evidence="4" key="1">
    <citation type="journal article" date="2019" name="Int. J. Syst. Evol. Microbiol.">
        <title>The Global Catalogue of Microorganisms (GCM) 10K type strain sequencing project: providing services to taxonomists for standard genome sequencing and annotation.</title>
        <authorList>
            <consortium name="The Broad Institute Genomics Platform"/>
            <consortium name="The Broad Institute Genome Sequencing Center for Infectious Disease"/>
            <person name="Wu L."/>
            <person name="Ma J."/>
        </authorList>
    </citation>
    <scope>NUCLEOTIDE SEQUENCE [LARGE SCALE GENOMIC DNA]</scope>
    <source>
        <strain evidence="4">JCM 17926</strain>
    </source>
</reference>
<dbReference type="RefSeq" id="WP_345162239.1">
    <property type="nucleotide sequence ID" value="NZ_BAABHC010000029.1"/>
</dbReference>
<accession>A0ABP8M1T4</accession>
<gene>
    <name evidence="3" type="ORF">GCM10023188_42970</name>
</gene>
<keyword evidence="4" id="KW-1185">Reference proteome</keyword>
<comment type="caution">
    <text evidence="3">The sequence shown here is derived from an EMBL/GenBank/DDBJ whole genome shotgun (WGS) entry which is preliminary data.</text>
</comment>
<feature type="domain" description="3-keto-alpha-glucoside-1,2-lyase/3-keto-2-hydroxy-glucal hydratase" evidence="2">
    <location>
        <begin position="27"/>
        <end position="207"/>
    </location>
</feature>
<evidence type="ECO:0000256" key="1">
    <source>
        <dbReference type="SAM" id="SignalP"/>
    </source>
</evidence>
<feature type="signal peptide" evidence="1">
    <location>
        <begin position="1"/>
        <end position="18"/>
    </location>
</feature>
<keyword evidence="1" id="KW-0732">Signal</keyword>
<dbReference type="Proteomes" id="UP001500552">
    <property type="component" value="Unassembled WGS sequence"/>
</dbReference>
<dbReference type="Gene3D" id="2.60.120.560">
    <property type="entry name" value="Exo-inulinase, domain 1"/>
    <property type="match status" value="1"/>
</dbReference>
<evidence type="ECO:0000313" key="3">
    <source>
        <dbReference type="EMBL" id="GAA4442829.1"/>
    </source>
</evidence>
<protein>
    <submittedName>
        <fullName evidence="3">DUF1080 domain-containing protein</fullName>
    </submittedName>
</protein>
<evidence type="ECO:0000313" key="4">
    <source>
        <dbReference type="Proteomes" id="UP001500552"/>
    </source>
</evidence>